<dbReference type="AlphaFoldDB" id="A0A0F7KY24"/>
<evidence type="ECO:0000313" key="2">
    <source>
        <dbReference type="Proteomes" id="UP000034392"/>
    </source>
</evidence>
<dbReference type="RefSeq" id="WP_046904196.1">
    <property type="nucleotide sequence ID" value="NZ_CP011452.2"/>
</dbReference>
<evidence type="ECO:0000313" key="1">
    <source>
        <dbReference type="EMBL" id="AKH43715.1"/>
    </source>
</evidence>
<dbReference type="PATRIC" id="fig|1267766.3.peg.2720"/>
<sequence length="203" mass="23167">MDSAPLTRDAFMNMVRAHLPSLMDAAARELAYREAIGELSSDQLTEEDLIAETLFKAWRSRKHKPDLLEARIWLIGLVHATAEMLIAQEAESQPSGILSIEEVLHEKPAYDPDADFWEWFQPDEVLRREDEIPDATLMPQEWEEIALRSPGLQKLTGTPKEAAVLHLVHKLEVVEVAQVLQRPLQQVHEDLQRAHSGKEQKDK</sequence>
<protein>
    <submittedName>
        <fullName evidence="1">RNA polymerase factor sigma-70</fullName>
    </submittedName>
</protein>
<gene>
    <name evidence="1" type="ORF">WYH_02685</name>
</gene>
<dbReference type="Proteomes" id="UP000034392">
    <property type="component" value="Chromosome"/>
</dbReference>
<dbReference type="EMBL" id="CP011452">
    <property type="protein sequence ID" value="AKH43715.1"/>
    <property type="molecule type" value="Genomic_DNA"/>
</dbReference>
<organism evidence="1 2">
    <name type="scientific">Croceibacterium atlanticum</name>
    <dbReference type="NCBI Taxonomy" id="1267766"/>
    <lineage>
        <taxon>Bacteria</taxon>
        <taxon>Pseudomonadati</taxon>
        <taxon>Pseudomonadota</taxon>
        <taxon>Alphaproteobacteria</taxon>
        <taxon>Sphingomonadales</taxon>
        <taxon>Erythrobacteraceae</taxon>
        <taxon>Croceibacterium</taxon>
    </lineage>
</organism>
<dbReference type="KEGG" id="aay:WYH_02685"/>
<name>A0A0F7KY24_9SPHN</name>
<accession>A0A0F7KY24</accession>
<dbReference type="STRING" id="1267766.WYH_02685"/>
<keyword evidence="2" id="KW-1185">Reference proteome</keyword>
<dbReference type="Gene3D" id="1.20.140.160">
    <property type="match status" value="1"/>
</dbReference>
<proteinExistence type="predicted"/>
<dbReference type="OrthoDB" id="7596454at2"/>
<reference evidence="1" key="1">
    <citation type="submission" date="2015-05" db="EMBL/GenBank/DDBJ databases">
        <title>The complete genome of Altererythrobacter atlanticus strain 26DY36.</title>
        <authorList>
            <person name="Wu Y.-H."/>
            <person name="Cheng H."/>
            <person name="Wu X.-W."/>
        </authorList>
    </citation>
    <scope>NUCLEOTIDE SEQUENCE [LARGE SCALE GENOMIC DNA]</scope>
    <source>
        <strain evidence="1">26DY36</strain>
    </source>
</reference>